<dbReference type="RefSeq" id="WP_069193306.1">
    <property type="nucleotide sequence ID" value="NZ_RLII01000003.1"/>
</dbReference>
<keyword evidence="2" id="KW-1185">Reference proteome</keyword>
<protein>
    <submittedName>
        <fullName evidence="1">Uncharacterized protein</fullName>
    </submittedName>
</protein>
<comment type="caution">
    <text evidence="1">The sequence shown here is derived from an EMBL/GenBank/DDBJ whole genome shotgun (WGS) entry which is preliminary data.</text>
</comment>
<accession>A0A4Q0I6R4</accession>
<gene>
    <name evidence="1" type="ORF">EFD62_04550</name>
</gene>
<reference evidence="2" key="1">
    <citation type="submission" date="2018-11" db="EMBL/GenBank/DDBJ databases">
        <title>Genome sequencing of a novel mesophilic and cellulolytic organism within the genus Hungateiclostridium.</title>
        <authorList>
            <person name="Rettenmaier R."/>
            <person name="Liebl W."/>
            <person name="Zverlov V."/>
        </authorList>
    </citation>
    <scope>NUCLEOTIDE SEQUENCE [LARGE SCALE GENOMIC DNA]</scope>
    <source>
        <strain evidence="2">N2K1</strain>
    </source>
</reference>
<organism evidence="1 2">
    <name type="scientific">Acetivibrio mesophilus</name>
    <dbReference type="NCBI Taxonomy" id="2487273"/>
    <lineage>
        <taxon>Bacteria</taxon>
        <taxon>Bacillati</taxon>
        <taxon>Bacillota</taxon>
        <taxon>Clostridia</taxon>
        <taxon>Eubacteriales</taxon>
        <taxon>Oscillospiraceae</taxon>
        <taxon>Acetivibrio</taxon>
    </lineage>
</organism>
<sequence>MTGESEFIGIDVCFTEDALQRINFQSVTDVSAYLNDIFKDSIQELLVAGVYEEKSVNTDLL</sequence>
<evidence type="ECO:0000313" key="1">
    <source>
        <dbReference type="EMBL" id="RXE60030.1"/>
    </source>
</evidence>
<proteinExistence type="predicted"/>
<evidence type="ECO:0000313" key="2">
    <source>
        <dbReference type="Proteomes" id="UP000289166"/>
    </source>
</evidence>
<name>A0A4Q0I6R4_9FIRM</name>
<dbReference type="Proteomes" id="UP000289166">
    <property type="component" value="Unassembled WGS sequence"/>
</dbReference>
<dbReference type="AlphaFoldDB" id="A0A4Q0I6R4"/>
<dbReference type="EMBL" id="RLII01000003">
    <property type="protein sequence ID" value="RXE60030.1"/>
    <property type="molecule type" value="Genomic_DNA"/>
</dbReference>